<comment type="function">
    <text evidence="5">This is one of the proteins that binds to the 5S RNA in the ribosome where it forms part of the central protuberance.</text>
</comment>
<evidence type="ECO:0000256" key="4">
    <source>
        <dbReference type="ARBA" id="ARBA00023274"/>
    </source>
</evidence>
<dbReference type="InterPro" id="IPR029751">
    <property type="entry name" value="Ribosomal_L25_dom"/>
</dbReference>
<dbReference type="RefSeq" id="WP_008316579.1">
    <property type="nucleotide sequence ID" value="NZ_CP115969.1"/>
</dbReference>
<name>A0A165HD88_9GAMM</name>
<dbReference type="Proteomes" id="UP000680020">
    <property type="component" value="Unassembled WGS sequence"/>
</dbReference>
<sequence length="204" mass="21743">MSDFIFKASLRQDMGKGASRRLRREGLIPAVVYGAGQEAVSIVLNHNEALTVFRNEDVYSSIVTVEIDGKPESAILRDVQRHPYKPLLAHLDFLRVKAGEKLKSMVPVVLLNAEDAAGVKAGGVLTHALTAIEVECLPKDLPHAIEIDIIDLAVGAHITVADVKAPAGVEILTPAEDQVAGILAPRIADDAEEATDAAEATEEA</sequence>
<dbReference type="PANTHER" id="PTHR33284">
    <property type="entry name" value="RIBOSOMAL PROTEIN L25/GLN-TRNA SYNTHETASE, ANTI-CODON-BINDING DOMAIN-CONTAINING PROTEIN"/>
    <property type="match status" value="1"/>
</dbReference>
<dbReference type="InterPro" id="IPR037121">
    <property type="entry name" value="Ribosomal_bL25_C"/>
</dbReference>
<evidence type="ECO:0000313" key="8">
    <source>
        <dbReference type="EMBL" id="MBS7824989.1"/>
    </source>
</evidence>
<evidence type="ECO:0000256" key="1">
    <source>
        <dbReference type="ARBA" id="ARBA00022730"/>
    </source>
</evidence>
<dbReference type="InterPro" id="IPR020930">
    <property type="entry name" value="Ribosomal_uL5_bac-type"/>
</dbReference>
<dbReference type="EMBL" id="JAGIBU010000005">
    <property type="protein sequence ID" value="MBS7824989.1"/>
    <property type="molecule type" value="Genomic_DNA"/>
</dbReference>
<keyword evidence="3 5" id="KW-0689">Ribosomal protein</keyword>
<dbReference type="InterPro" id="IPR001021">
    <property type="entry name" value="Ribosomal_bL25_long"/>
</dbReference>
<evidence type="ECO:0000256" key="3">
    <source>
        <dbReference type="ARBA" id="ARBA00022980"/>
    </source>
</evidence>
<evidence type="ECO:0000256" key="5">
    <source>
        <dbReference type="HAMAP-Rule" id="MF_01334"/>
    </source>
</evidence>
<dbReference type="InterPro" id="IPR020055">
    <property type="entry name" value="Ribosomal_bL25_short"/>
</dbReference>
<dbReference type="GeneID" id="58263562"/>
<dbReference type="NCBIfam" id="NF004128">
    <property type="entry name" value="PRK05618.1-2"/>
    <property type="match status" value="1"/>
</dbReference>
<dbReference type="Gene3D" id="2.170.120.20">
    <property type="entry name" value="Ribosomal protein L25, beta domain"/>
    <property type="match status" value="1"/>
</dbReference>
<organism evidence="8 9">
    <name type="scientific">Wohlfahrtiimonas chitiniclastica</name>
    <dbReference type="NCBI Taxonomy" id="400946"/>
    <lineage>
        <taxon>Bacteria</taxon>
        <taxon>Pseudomonadati</taxon>
        <taxon>Pseudomonadota</taxon>
        <taxon>Gammaproteobacteria</taxon>
        <taxon>Cardiobacteriales</taxon>
        <taxon>Ignatzschineriaceae</taxon>
        <taxon>Wohlfahrtiimonas</taxon>
    </lineage>
</organism>
<dbReference type="InterPro" id="IPR020056">
    <property type="entry name" value="Rbsml_bL25/Gln-tRNA_synth_N"/>
</dbReference>
<dbReference type="InterPro" id="IPR020057">
    <property type="entry name" value="Ribosomal_bL25_b-dom"/>
</dbReference>
<dbReference type="Gene3D" id="2.40.240.10">
    <property type="entry name" value="Ribosomal Protein L25, Chain P"/>
    <property type="match status" value="1"/>
</dbReference>
<dbReference type="GO" id="GO:0003735">
    <property type="term" value="F:structural constituent of ribosome"/>
    <property type="evidence" value="ECO:0007669"/>
    <property type="project" value="InterPro"/>
</dbReference>
<keyword evidence="2 5" id="KW-0694">RNA-binding</keyword>
<accession>A0A165HD88</accession>
<dbReference type="GO" id="GO:0008097">
    <property type="term" value="F:5S rRNA binding"/>
    <property type="evidence" value="ECO:0007669"/>
    <property type="project" value="InterPro"/>
</dbReference>
<comment type="subunit">
    <text evidence="5">Part of the 50S ribosomal subunit; part of the 5S rRNA/L5/L18/L25 subcomplex. Contacts the 5S rRNA. Binds to the 5S rRNA independently of L5 and L18.</text>
</comment>
<comment type="caution">
    <text evidence="8">The sequence shown here is derived from an EMBL/GenBank/DDBJ whole genome shotgun (WGS) entry which is preliminary data.</text>
</comment>
<keyword evidence="4 5" id="KW-0687">Ribonucleoprotein</keyword>
<keyword evidence="1 5" id="KW-0699">rRNA-binding</keyword>
<proteinExistence type="inferred from homology"/>
<dbReference type="SUPFAM" id="SSF50715">
    <property type="entry name" value="Ribosomal protein L25-like"/>
    <property type="match status" value="1"/>
</dbReference>
<dbReference type="NCBIfam" id="NF004130">
    <property type="entry name" value="PRK05618.1-5"/>
    <property type="match status" value="1"/>
</dbReference>
<dbReference type="Pfam" id="PF01386">
    <property type="entry name" value="Ribosomal_L25p"/>
    <property type="match status" value="1"/>
</dbReference>
<dbReference type="InterPro" id="IPR011035">
    <property type="entry name" value="Ribosomal_bL25/Gln-tRNA_synth"/>
</dbReference>
<dbReference type="NCBIfam" id="TIGR00731">
    <property type="entry name" value="bL25_bact_ctc"/>
    <property type="match status" value="1"/>
</dbReference>
<comment type="similarity">
    <text evidence="5">Belongs to the bacterial ribosomal protein bL25 family. CTC subfamily.</text>
</comment>
<feature type="domain" description="Large ribosomal subunit protein bL25 L25" evidence="6">
    <location>
        <begin position="7"/>
        <end position="93"/>
    </location>
</feature>
<dbReference type="Pfam" id="PF14693">
    <property type="entry name" value="Ribosomal_TL5_C"/>
    <property type="match status" value="1"/>
</dbReference>
<evidence type="ECO:0000259" key="6">
    <source>
        <dbReference type="Pfam" id="PF01386"/>
    </source>
</evidence>
<evidence type="ECO:0000313" key="9">
    <source>
        <dbReference type="Proteomes" id="UP000680020"/>
    </source>
</evidence>
<dbReference type="GO" id="GO:0022625">
    <property type="term" value="C:cytosolic large ribosomal subunit"/>
    <property type="evidence" value="ECO:0007669"/>
    <property type="project" value="TreeGrafter"/>
</dbReference>
<dbReference type="PANTHER" id="PTHR33284:SF1">
    <property type="entry name" value="RIBOSOMAL PROTEIN L25_GLN-TRNA SYNTHETASE, ANTI-CODON-BINDING DOMAIN-CONTAINING PROTEIN"/>
    <property type="match status" value="1"/>
</dbReference>
<feature type="domain" description="Large ribosomal subunit protein bL25 beta" evidence="7">
    <location>
        <begin position="101"/>
        <end position="186"/>
    </location>
</feature>
<dbReference type="AlphaFoldDB" id="A0A165HD88"/>
<gene>
    <name evidence="5" type="primary">rplY</name>
    <name evidence="5" type="synonym">ctc</name>
    <name evidence="8" type="ORF">J7561_07195</name>
</gene>
<evidence type="ECO:0000256" key="2">
    <source>
        <dbReference type="ARBA" id="ARBA00022884"/>
    </source>
</evidence>
<dbReference type="GO" id="GO:0006412">
    <property type="term" value="P:translation"/>
    <property type="evidence" value="ECO:0007669"/>
    <property type="project" value="UniProtKB-UniRule"/>
</dbReference>
<protein>
    <recommendedName>
        <fullName evidence="5">Large ribosomal subunit protein bL25</fullName>
    </recommendedName>
    <alternativeName>
        <fullName evidence="5">General stress protein CTC</fullName>
    </alternativeName>
</protein>
<evidence type="ECO:0000259" key="7">
    <source>
        <dbReference type="Pfam" id="PF14693"/>
    </source>
</evidence>
<dbReference type="HAMAP" id="MF_01336">
    <property type="entry name" value="Ribosomal_bL25"/>
    <property type="match status" value="1"/>
</dbReference>
<dbReference type="HAMAP" id="MF_01334">
    <property type="entry name" value="Ribosomal_bL25_CTC"/>
    <property type="match status" value="1"/>
</dbReference>
<dbReference type="NCBIfam" id="NF004612">
    <property type="entry name" value="PRK05943.1"/>
    <property type="match status" value="1"/>
</dbReference>
<reference evidence="8" key="1">
    <citation type="submission" date="2021-03" db="EMBL/GenBank/DDBJ databases">
        <title>Identification and antibiotic profiling of Wohlfahrtiimonas chitiniclastica, an underestimated human pathogen.</title>
        <authorList>
            <person name="Kopf A."/>
            <person name="Bunk B."/>
            <person name="Coldewey S."/>
            <person name="Gunzer F."/>
            <person name="Riedel T."/>
            <person name="Schroettner P."/>
        </authorList>
    </citation>
    <scope>NUCLEOTIDE SEQUENCE</scope>
    <source>
        <strain evidence="8">DSM 100917</strain>
    </source>
</reference>
<dbReference type="FunFam" id="2.40.240.10:FF:000002">
    <property type="entry name" value="50S ribosomal protein L25"/>
    <property type="match status" value="1"/>
</dbReference>
<dbReference type="CDD" id="cd00495">
    <property type="entry name" value="Ribosomal_L25_TL5_CTC"/>
    <property type="match status" value="1"/>
</dbReference>